<sequence>MNTQDVKQLKSSDLYEAILSEIRKIVPIKMCEDDQEYEYLDLNFALEKINKANLTIQEIEDFMTTQKENLISYSVNKINNYVELGDEYPEGEEPDPDDDYEDEEINLGYSKFFVLTNTLEYIMAQKGKTELVKYLKRVGIPYAAKYAKQIITDFVPDSD</sequence>
<dbReference type="Proteomes" id="UP001321804">
    <property type="component" value="Chromosome"/>
</dbReference>
<proteinExistence type="predicted"/>
<gene>
    <name evidence="1" type="ORF">KIMC2_02770</name>
</gene>
<dbReference type="RefSeq" id="WP_317697242.1">
    <property type="nucleotide sequence ID" value="NZ_AP026801.1"/>
</dbReference>
<dbReference type="KEGG" id="xak:KIMC2_02770"/>
<protein>
    <submittedName>
        <fullName evidence="1">Uncharacterized protein</fullName>
    </submittedName>
</protein>
<organism evidence="1 2">
    <name type="scientific">Xylocopilactobacillus apis</name>
    <dbReference type="NCBI Taxonomy" id="2932183"/>
    <lineage>
        <taxon>Bacteria</taxon>
        <taxon>Bacillati</taxon>
        <taxon>Bacillota</taxon>
        <taxon>Bacilli</taxon>
        <taxon>Lactobacillales</taxon>
        <taxon>Lactobacillaceae</taxon>
        <taxon>Xylocopilactobacillus</taxon>
    </lineage>
</organism>
<keyword evidence="2" id="KW-1185">Reference proteome</keyword>
<dbReference type="EMBL" id="AP026801">
    <property type="protein sequence ID" value="BDR55715.1"/>
    <property type="molecule type" value="Genomic_DNA"/>
</dbReference>
<dbReference type="AlphaFoldDB" id="A0AAU9D0B8"/>
<accession>A0AAU9D0B8</accession>
<reference evidence="1 2" key="1">
    <citation type="journal article" date="2023" name="Microbiol. Spectr.">
        <title>Symbiosis of Carpenter Bees with Uncharacterized Lactic Acid Bacteria Showing NAD Auxotrophy.</title>
        <authorList>
            <person name="Kawasaki S."/>
            <person name="Ozawa K."/>
            <person name="Mori T."/>
            <person name="Yamamoto A."/>
            <person name="Ito M."/>
            <person name="Ohkuma M."/>
            <person name="Sakamoto M."/>
            <person name="Matsutani M."/>
        </authorList>
    </citation>
    <scope>NUCLEOTIDE SEQUENCE [LARGE SCALE GENOMIC DNA]</scope>
    <source>
        <strain evidence="1 2">KimC2</strain>
    </source>
</reference>
<evidence type="ECO:0000313" key="1">
    <source>
        <dbReference type="EMBL" id="BDR55715.1"/>
    </source>
</evidence>
<name>A0AAU9D0B8_9LACO</name>
<evidence type="ECO:0000313" key="2">
    <source>
        <dbReference type="Proteomes" id="UP001321804"/>
    </source>
</evidence>